<organism evidence="1">
    <name type="scientific">Cladocopium goreaui</name>
    <dbReference type="NCBI Taxonomy" id="2562237"/>
    <lineage>
        <taxon>Eukaryota</taxon>
        <taxon>Sar</taxon>
        <taxon>Alveolata</taxon>
        <taxon>Dinophyceae</taxon>
        <taxon>Suessiales</taxon>
        <taxon>Symbiodiniaceae</taxon>
        <taxon>Cladocopium</taxon>
    </lineage>
</organism>
<dbReference type="OrthoDB" id="10596121at2759"/>
<reference evidence="2 3" key="2">
    <citation type="submission" date="2024-05" db="EMBL/GenBank/DDBJ databases">
        <authorList>
            <person name="Chen Y."/>
            <person name="Shah S."/>
            <person name="Dougan E. K."/>
            <person name="Thang M."/>
            <person name="Chan C."/>
        </authorList>
    </citation>
    <scope>NUCLEOTIDE SEQUENCE [LARGE SCALE GENOMIC DNA]</scope>
</reference>
<protein>
    <submittedName>
        <fullName evidence="1">Uncharacterized protein</fullName>
    </submittedName>
</protein>
<evidence type="ECO:0000313" key="1">
    <source>
        <dbReference type="EMBL" id="CAI4005692.1"/>
    </source>
</evidence>
<accession>A0A9P1D9L5</accession>
<gene>
    <name evidence="1" type="ORF">C1SCF055_LOCUS31396</name>
</gene>
<dbReference type="EMBL" id="CAMXCT020003669">
    <property type="protein sequence ID" value="CAL1159067.1"/>
    <property type="molecule type" value="Genomic_DNA"/>
</dbReference>
<dbReference type="EMBL" id="CAMXCT030003669">
    <property type="protein sequence ID" value="CAL4793004.1"/>
    <property type="molecule type" value="Genomic_DNA"/>
</dbReference>
<keyword evidence="3" id="KW-1185">Reference proteome</keyword>
<evidence type="ECO:0000313" key="2">
    <source>
        <dbReference type="EMBL" id="CAL4793004.1"/>
    </source>
</evidence>
<proteinExistence type="predicted"/>
<dbReference type="AlphaFoldDB" id="A0A9P1D9L5"/>
<name>A0A9P1D9L5_9DINO</name>
<comment type="caution">
    <text evidence="1">The sequence shown here is derived from an EMBL/GenBank/DDBJ whole genome shotgun (WGS) entry which is preliminary data.</text>
</comment>
<dbReference type="Proteomes" id="UP001152797">
    <property type="component" value="Unassembled WGS sequence"/>
</dbReference>
<sequence>MAATQKRLAGLPRATYCNGAKSAVNDWLSQLVTAVAKPNGGHDAFWCLLLETRELQTLRSLLSATSASGEYGEFVSAARTVVPNPSAEECAAIRDAAPGVHAIPFTSHAFLADISSKGSHLDEEPSFSVFRDQWERRQFGFVWLDYCGTLASGPGHRRQTDISLLFSANLLQPSAILAVTLSERGAARLYRGELADSLVICVQAAAKAAQRKVISLGLAEYRSPTPMITAAFVVDHLGADVPSFLSREGVSFHHWRSGCGLAECLELPLAKALRLAASAFADAAVGSQHALVLESVKLLPVTRSLEASGSCSSILSSLPDALEAQVAQVFLARSVDVLSGAKLLDYLQQLSSDSSKRFDAV</sequence>
<dbReference type="EMBL" id="CAMXCT010003669">
    <property type="protein sequence ID" value="CAI4005692.1"/>
    <property type="molecule type" value="Genomic_DNA"/>
</dbReference>
<reference evidence="1" key="1">
    <citation type="submission" date="2022-10" db="EMBL/GenBank/DDBJ databases">
        <authorList>
            <person name="Chen Y."/>
            <person name="Dougan E. K."/>
            <person name="Chan C."/>
            <person name="Rhodes N."/>
            <person name="Thang M."/>
        </authorList>
    </citation>
    <scope>NUCLEOTIDE SEQUENCE</scope>
</reference>
<evidence type="ECO:0000313" key="3">
    <source>
        <dbReference type="Proteomes" id="UP001152797"/>
    </source>
</evidence>